<keyword evidence="9" id="KW-0119">Carbohydrate metabolism</keyword>
<evidence type="ECO:0000256" key="1">
    <source>
        <dbReference type="ARBA" id="ARBA00006566"/>
    </source>
</evidence>
<name>A0A345NJW0_9MICO</name>
<dbReference type="NCBIfam" id="TIGR00131">
    <property type="entry name" value="gal_kin"/>
    <property type="match status" value="1"/>
</dbReference>
<proteinExistence type="inferred from homology"/>
<evidence type="ECO:0000256" key="2">
    <source>
        <dbReference type="ARBA" id="ARBA00022679"/>
    </source>
</evidence>
<dbReference type="InterPro" id="IPR006203">
    <property type="entry name" value="GHMP_knse_ATP-bd_CS"/>
</dbReference>
<dbReference type="PANTHER" id="PTHR10457">
    <property type="entry name" value="MEVALONATE KINASE/GALACTOKINASE"/>
    <property type="match status" value="1"/>
</dbReference>
<dbReference type="InterPro" id="IPR000705">
    <property type="entry name" value="Galactokinase"/>
</dbReference>
<dbReference type="GO" id="GO:0004335">
    <property type="term" value="F:galactokinase activity"/>
    <property type="evidence" value="ECO:0007669"/>
    <property type="project" value="UniProtKB-UniRule"/>
</dbReference>
<keyword evidence="7" id="KW-0460">Magnesium</keyword>
<keyword evidence="6" id="KW-0067">ATP-binding</keyword>
<dbReference type="Gene3D" id="3.30.230.10">
    <property type="match status" value="1"/>
</dbReference>
<dbReference type="InterPro" id="IPR019539">
    <property type="entry name" value="GalKase_N"/>
</dbReference>
<dbReference type="SUPFAM" id="SSF55060">
    <property type="entry name" value="GHMP Kinase, C-terminal domain"/>
    <property type="match status" value="1"/>
</dbReference>
<dbReference type="Proteomes" id="UP000253790">
    <property type="component" value="Chromosome"/>
</dbReference>
<dbReference type="PROSITE" id="PS00106">
    <property type="entry name" value="GALACTOKINASE"/>
    <property type="match status" value="1"/>
</dbReference>
<evidence type="ECO:0000256" key="6">
    <source>
        <dbReference type="ARBA" id="ARBA00022840"/>
    </source>
</evidence>
<keyword evidence="8" id="KW-0299">Galactose metabolism</keyword>
<protein>
    <recommendedName>
        <fullName evidence="10">Galactokinase</fullName>
        <ecNumber evidence="10">2.7.1.6</ecNumber>
    </recommendedName>
</protein>
<dbReference type="Gene3D" id="3.30.70.890">
    <property type="entry name" value="GHMP kinase, C-terminal domain"/>
    <property type="match status" value="1"/>
</dbReference>
<keyword evidence="4" id="KW-0547">Nucleotide-binding</keyword>
<feature type="domain" description="GHMP kinase N-terminal" evidence="11">
    <location>
        <begin position="180"/>
        <end position="267"/>
    </location>
</feature>
<dbReference type="PROSITE" id="PS00627">
    <property type="entry name" value="GHMP_KINASES_ATP"/>
    <property type="match status" value="1"/>
</dbReference>
<evidence type="ECO:0000256" key="4">
    <source>
        <dbReference type="ARBA" id="ARBA00022741"/>
    </source>
</evidence>
<dbReference type="InterPro" id="IPR036554">
    <property type="entry name" value="GHMP_kinase_C_sf"/>
</dbReference>
<feature type="domain" description="Galactokinase N-terminal" evidence="13">
    <location>
        <begin position="97"/>
        <end position="145"/>
    </location>
</feature>
<dbReference type="Pfam" id="PF10509">
    <property type="entry name" value="GalKase_gal_bdg"/>
    <property type="match status" value="1"/>
</dbReference>
<dbReference type="InterPro" id="IPR019741">
    <property type="entry name" value="Galactokinase_CS"/>
</dbReference>
<dbReference type="Pfam" id="PF08544">
    <property type="entry name" value="GHMP_kinases_C"/>
    <property type="match status" value="1"/>
</dbReference>
<evidence type="ECO:0000256" key="9">
    <source>
        <dbReference type="ARBA" id="ARBA00023277"/>
    </source>
</evidence>
<evidence type="ECO:0000313" key="14">
    <source>
        <dbReference type="EMBL" id="AXH95318.1"/>
    </source>
</evidence>
<dbReference type="GO" id="GO:0006012">
    <property type="term" value="P:galactose metabolic process"/>
    <property type="evidence" value="ECO:0007669"/>
    <property type="project" value="UniProtKB-UniRule"/>
</dbReference>
<dbReference type="AlphaFoldDB" id="A0A345NJW0"/>
<dbReference type="InterPro" id="IPR006206">
    <property type="entry name" value="Mevalonate/galactokinase"/>
</dbReference>
<evidence type="ECO:0000256" key="3">
    <source>
        <dbReference type="ARBA" id="ARBA00022723"/>
    </source>
</evidence>
<dbReference type="PRINTS" id="PR00959">
    <property type="entry name" value="MEVGALKINASE"/>
</dbReference>
<dbReference type="PRINTS" id="PR00473">
    <property type="entry name" value="GALCTOKINASE"/>
</dbReference>
<evidence type="ECO:0000313" key="15">
    <source>
        <dbReference type="Proteomes" id="UP000253790"/>
    </source>
</evidence>
<dbReference type="Pfam" id="PF00288">
    <property type="entry name" value="GHMP_kinases_N"/>
    <property type="match status" value="1"/>
</dbReference>
<dbReference type="GO" id="GO:0046872">
    <property type="term" value="F:metal ion binding"/>
    <property type="evidence" value="ECO:0007669"/>
    <property type="project" value="UniProtKB-KW"/>
</dbReference>
<dbReference type="GO" id="GO:0005829">
    <property type="term" value="C:cytosol"/>
    <property type="evidence" value="ECO:0007669"/>
    <property type="project" value="TreeGrafter"/>
</dbReference>
<evidence type="ECO:0000256" key="10">
    <source>
        <dbReference type="NCBIfam" id="TIGR00131"/>
    </source>
</evidence>
<evidence type="ECO:0000256" key="8">
    <source>
        <dbReference type="ARBA" id="ARBA00023144"/>
    </source>
</evidence>
<feature type="domain" description="GHMP kinase C-terminal" evidence="12">
    <location>
        <begin position="372"/>
        <end position="451"/>
    </location>
</feature>
<keyword evidence="2 14" id="KW-0808">Transferase</keyword>
<dbReference type="EC" id="2.7.1.6" evidence="10"/>
<evidence type="ECO:0000256" key="5">
    <source>
        <dbReference type="ARBA" id="ARBA00022777"/>
    </source>
</evidence>
<dbReference type="GO" id="GO:0005524">
    <property type="term" value="F:ATP binding"/>
    <property type="evidence" value="ECO:0007669"/>
    <property type="project" value="UniProtKB-UniRule"/>
</dbReference>
<dbReference type="FunFam" id="3.30.70.890:FF:000001">
    <property type="entry name" value="Galactokinase"/>
    <property type="match status" value="1"/>
</dbReference>
<dbReference type="InterPro" id="IPR014721">
    <property type="entry name" value="Ribsml_uS5_D2-typ_fold_subgr"/>
</dbReference>
<keyword evidence="15" id="KW-1185">Reference proteome</keyword>
<dbReference type="InterPro" id="IPR020568">
    <property type="entry name" value="Ribosomal_Su5_D2-typ_SF"/>
</dbReference>
<keyword evidence="3" id="KW-0479">Metal-binding</keyword>
<dbReference type="OrthoDB" id="250531at2"/>
<evidence type="ECO:0000259" key="12">
    <source>
        <dbReference type="Pfam" id="PF08544"/>
    </source>
</evidence>
<gene>
    <name evidence="14" type="primary">galK</name>
    <name evidence="14" type="ORF">DV701_03460</name>
</gene>
<evidence type="ECO:0000256" key="7">
    <source>
        <dbReference type="ARBA" id="ARBA00022842"/>
    </source>
</evidence>
<dbReference type="PIRSF" id="PIRSF000530">
    <property type="entry name" value="Galactokinase"/>
    <property type="match status" value="1"/>
</dbReference>
<evidence type="ECO:0000259" key="11">
    <source>
        <dbReference type="Pfam" id="PF00288"/>
    </source>
</evidence>
<reference evidence="14 15" key="1">
    <citation type="submission" date="2018-07" db="EMBL/GenBank/DDBJ databases">
        <title>Complete genome sequencing of Ornithinimicrobium sp. AMA3305.</title>
        <authorList>
            <person name="Bae J.-W."/>
        </authorList>
    </citation>
    <scope>NUCLEOTIDE SEQUENCE [LARGE SCALE GENOMIC DNA]</scope>
    <source>
        <strain evidence="14 15">AMA3305</strain>
    </source>
</reference>
<dbReference type="PANTHER" id="PTHR10457:SF7">
    <property type="entry name" value="GALACTOKINASE-RELATED"/>
    <property type="match status" value="1"/>
</dbReference>
<sequence>MPWSCCSGRWPWRTAFPRSDRRTVRRRCWWWALWSGGRWSRGGDTGPGSCSPGTGSLCFPCCPVTGTSCTPRRYDVEQPVWSAPADDAATAAALQDRFAALLGQEPDGVWAAPGRVNVIGEHTDYNGGFALPMALPHRTYAAVRRREDGVLRLASAQRRGLWEGRVEDVRRDGVCGWPAYVAGVAAVLAERVGAEAVGVDVLVDGHVPVGAGLSSSAALSCSLAVALRDLVPGLSQMSVEDLVTACVRAENEVAGAATGGMDQTVSLRAVDGHLLLLDARDFTVVPVAWTLPQHEVLVVDTRAHHSLADGQYERRRRTCEAAAAALRLTSLRELSADRLDDADVRSVLAGIPDAPARVRHVVTENDRVLDLVAGLREQDASRVGALMTASHVSLRDDYEVSAVELDVAVEAALGAGAEGARMTGGGFGGSAIALVRREEVDVVAAAVLAAFVTAGLTPPVFLEAAPSRPAGRVL</sequence>
<dbReference type="SUPFAM" id="SSF54211">
    <property type="entry name" value="Ribosomal protein S5 domain 2-like"/>
    <property type="match status" value="1"/>
</dbReference>
<keyword evidence="5 14" id="KW-0418">Kinase</keyword>
<dbReference type="KEGG" id="orn:DV701_03460"/>
<dbReference type="InterPro" id="IPR013750">
    <property type="entry name" value="GHMP_kinase_C_dom"/>
</dbReference>
<accession>A0A345NJW0</accession>
<comment type="similarity">
    <text evidence="1">Belongs to the GHMP kinase family. GalK subfamily.</text>
</comment>
<dbReference type="InterPro" id="IPR006204">
    <property type="entry name" value="GHMP_kinase_N_dom"/>
</dbReference>
<organism evidence="14 15">
    <name type="scientific">Ornithinimicrobium avium</name>
    <dbReference type="NCBI Taxonomy" id="2283195"/>
    <lineage>
        <taxon>Bacteria</taxon>
        <taxon>Bacillati</taxon>
        <taxon>Actinomycetota</taxon>
        <taxon>Actinomycetes</taxon>
        <taxon>Micrococcales</taxon>
        <taxon>Ornithinimicrobiaceae</taxon>
        <taxon>Ornithinimicrobium</taxon>
    </lineage>
</organism>
<evidence type="ECO:0000259" key="13">
    <source>
        <dbReference type="Pfam" id="PF10509"/>
    </source>
</evidence>
<dbReference type="EMBL" id="CP031229">
    <property type="protein sequence ID" value="AXH95318.1"/>
    <property type="molecule type" value="Genomic_DNA"/>
</dbReference>